<dbReference type="AlphaFoldDB" id="A0A3N2APF6"/>
<reference evidence="1 2" key="1">
    <citation type="submission" date="2018-11" db="EMBL/GenBank/DDBJ databases">
        <title>Sequencing the genomes of 1000 actinobacteria strains.</title>
        <authorList>
            <person name="Klenk H.-P."/>
        </authorList>
    </citation>
    <scope>NUCLEOTIDE SEQUENCE [LARGE SCALE GENOMIC DNA]</scope>
    <source>
        <strain evidence="1 2">DSM 9580</strain>
    </source>
</reference>
<accession>A0A3N2APF6</accession>
<protein>
    <recommendedName>
        <fullName evidence="3">Glycosyl hydrolase family 18 (Putative chitinase)</fullName>
    </recommendedName>
</protein>
<evidence type="ECO:0000313" key="2">
    <source>
        <dbReference type="Proteomes" id="UP000275456"/>
    </source>
</evidence>
<keyword evidence="2" id="KW-1185">Reference proteome</keyword>
<comment type="caution">
    <text evidence="1">The sequence shown here is derived from an EMBL/GenBank/DDBJ whole genome shotgun (WGS) entry which is preliminary data.</text>
</comment>
<evidence type="ECO:0000313" key="1">
    <source>
        <dbReference type="EMBL" id="ROR64930.1"/>
    </source>
</evidence>
<dbReference type="Proteomes" id="UP000275456">
    <property type="component" value="Unassembled WGS sequence"/>
</dbReference>
<dbReference type="RefSeq" id="WP_148058667.1">
    <property type="nucleotide sequence ID" value="NZ_RKHJ01000001.1"/>
</dbReference>
<dbReference type="OrthoDB" id="5037876at2"/>
<gene>
    <name evidence="1" type="ORF">EDD26_0282</name>
</gene>
<organism evidence="1 2">
    <name type="scientific">Agrococcus jenensis</name>
    <dbReference type="NCBI Taxonomy" id="46353"/>
    <lineage>
        <taxon>Bacteria</taxon>
        <taxon>Bacillati</taxon>
        <taxon>Actinomycetota</taxon>
        <taxon>Actinomycetes</taxon>
        <taxon>Micrococcales</taxon>
        <taxon>Microbacteriaceae</taxon>
        <taxon>Agrococcus</taxon>
    </lineage>
</organism>
<evidence type="ECO:0008006" key="3">
    <source>
        <dbReference type="Google" id="ProtNLM"/>
    </source>
</evidence>
<name>A0A3N2APF6_9MICO</name>
<proteinExistence type="predicted"/>
<dbReference type="EMBL" id="RKHJ01000001">
    <property type="protein sequence ID" value="ROR64930.1"/>
    <property type="molecule type" value="Genomic_DNA"/>
</dbReference>
<sequence length="244" mass="26274">MASSARAMWVWVHEAAPPDPAAVAAFAAQQRVTEAFVSVPWGGPTAATHQCVAALRGKGVRVSALGGDPSWTTGTDAITWMQRATAAWLFDGVHLDIEPWTRRDWPGREQELLAGLERTVKDVAARTALPVEVDLSPWLADVHPAAFAAIVRRADAVGLMAYRDRATDILAGSASARRLIAEARKPYRIGVDTFPVPEPRETFADDGRAVLERELAAVAAQLAGDPRFAGVAVHDHQYWSALPA</sequence>